<feature type="compositionally biased region" description="Low complexity" evidence="1">
    <location>
        <begin position="9"/>
        <end position="21"/>
    </location>
</feature>
<gene>
    <name evidence="2" type="ORF">ARMSODRAFT_665947</name>
</gene>
<evidence type="ECO:0000313" key="2">
    <source>
        <dbReference type="EMBL" id="PBK61448.1"/>
    </source>
</evidence>
<protein>
    <submittedName>
        <fullName evidence="2">Uncharacterized protein</fullName>
    </submittedName>
</protein>
<dbReference type="EMBL" id="KZ293476">
    <property type="protein sequence ID" value="PBK61448.1"/>
    <property type="molecule type" value="Genomic_DNA"/>
</dbReference>
<feature type="region of interest" description="Disordered" evidence="1">
    <location>
        <begin position="1"/>
        <end position="36"/>
    </location>
</feature>
<dbReference type="AlphaFoldDB" id="A0A2H3B613"/>
<proteinExistence type="predicted"/>
<name>A0A2H3B613_9AGAR</name>
<organism evidence="2 3">
    <name type="scientific">Armillaria solidipes</name>
    <dbReference type="NCBI Taxonomy" id="1076256"/>
    <lineage>
        <taxon>Eukaryota</taxon>
        <taxon>Fungi</taxon>
        <taxon>Dikarya</taxon>
        <taxon>Basidiomycota</taxon>
        <taxon>Agaricomycotina</taxon>
        <taxon>Agaricomycetes</taxon>
        <taxon>Agaricomycetidae</taxon>
        <taxon>Agaricales</taxon>
        <taxon>Marasmiineae</taxon>
        <taxon>Physalacriaceae</taxon>
        <taxon>Armillaria</taxon>
    </lineage>
</organism>
<dbReference type="Proteomes" id="UP000218334">
    <property type="component" value="Unassembled WGS sequence"/>
</dbReference>
<reference evidence="3" key="1">
    <citation type="journal article" date="2017" name="Nat. Ecol. Evol.">
        <title>Genome expansion and lineage-specific genetic innovations in the forest pathogenic fungi Armillaria.</title>
        <authorList>
            <person name="Sipos G."/>
            <person name="Prasanna A.N."/>
            <person name="Walter M.C."/>
            <person name="O'Connor E."/>
            <person name="Balint B."/>
            <person name="Krizsan K."/>
            <person name="Kiss B."/>
            <person name="Hess J."/>
            <person name="Varga T."/>
            <person name="Slot J."/>
            <person name="Riley R."/>
            <person name="Boka B."/>
            <person name="Rigling D."/>
            <person name="Barry K."/>
            <person name="Lee J."/>
            <person name="Mihaltcheva S."/>
            <person name="LaButti K."/>
            <person name="Lipzen A."/>
            <person name="Waldron R."/>
            <person name="Moloney N.M."/>
            <person name="Sperisen C."/>
            <person name="Kredics L."/>
            <person name="Vagvoelgyi C."/>
            <person name="Patrignani A."/>
            <person name="Fitzpatrick D."/>
            <person name="Nagy I."/>
            <person name="Doyle S."/>
            <person name="Anderson J.B."/>
            <person name="Grigoriev I.V."/>
            <person name="Gueldener U."/>
            <person name="Muensterkoetter M."/>
            <person name="Nagy L.G."/>
        </authorList>
    </citation>
    <scope>NUCLEOTIDE SEQUENCE [LARGE SCALE GENOMIC DNA]</scope>
    <source>
        <strain evidence="3">28-4</strain>
    </source>
</reference>
<evidence type="ECO:0000256" key="1">
    <source>
        <dbReference type="SAM" id="MobiDB-lite"/>
    </source>
</evidence>
<keyword evidence="3" id="KW-1185">Reference proteome</keyword>
<sequence>MNHHKKSLSRASLRLSTSSPRDTTCTADEPGKQGKWKDEKTLPYNLLSVPKRAFISAGTTKTHFVFAKGCYDRQAYASQAPAERSDFIREKFLINLRYLVSNWPWTLFRKDKKDEGA</sequence>
<evidence type="ECO:0000313" key="3">
    <source>
        <dbReference type="Proteomes" id="UP000218334"/>
    </source>
</evidence>
<accession>A0A2H3B613</accession>